<name>A0AAV2KGP3_KNICA</name>
<sequence length="119" mass="11571">MGVGGVIGGMVVCWDGGLSCGGWWGDEGCYECGGGFSVLMGCGFEGGDGVELVFGGGGLGGGFECLLVGGVIELWLGVGGEWGCVVGGGFVGGEVGGVVVLVGKGWLLGVGGCCWVWVV</sequence>
<keyword evidence="2" id="KW-1185">Reference proteome</keyword>
<gene>
    <name evidence="1" type="ORF">KC01_LOCUS16693</name>
</gene>
<protein>
    <submittedName>
        <fullName evidence="1">Uncharacterized protein</fullName>
    </submittedName>
</protein>
<dbReference type="EMBL" id="OZ035839">
    <property type="protein sequence ID" value="CAL1586674.1"/>
    <property type="molecule type" value="Genomic_DNA"/>
</dbReference>
<organism evidence="1 2">
    <name type="scientific">Knipowitschia caucasica</name>
    <name type="common">Caucasian dwarf goby</name>
    <name type="synonym">Pomatoschistus caucasicus</name>
    <dbReference type="NCBI Taxonomy" id="637954"/>
    <lineage>
        <taxon>Eukaryota</taxon>
        <taxon>Metazoa</taxon>
        <taxon>Chordata</taxon>
        <taxon>Craniata</taxon>
        <taxon>Vertebrata</taxon>
        <taxon>Euteleostomi</taxon>
        <taxon>Actinopterygii</taxon>
        <taxon>Neopterygii</taxon>
        <taxon>Teleostei</taxon>
        <taxon>Neoteleostei</taxon>
        <taxon>Acanthomorphata</taxon>
        <taxon>Gobiaria</taxon>
        <taxon>Gobiiformes</taxon>
        <taxon>Gobioidei</taxon>
        <taxon>Gobiidae</taxon>
        <taxon>Gobiinae</taxon>
        <taxon>Knipowitschia</taxon>
    </lineage>
</organism>
<accession>A0AAV2KGP3</accession>
<evidence type="ECO:0000313" key="1">
    <source>
        <dbReference type="EMBL" id="CAL1586674.1"/>
    </source>
</evidence>
<dbReference type="Proteomes" id="UP001497482">
    <property type="component" value="Chromosome 17"/>
</dbReference>
<reference evidence="1 2" key="1">
    <citation type="submission" date="2024-04" db="EMBL/GenBank/DDBJ databases">
        <authorList>
            <person name="Waldvogel A.-M."/>
            <person name="Schoenle A."/>
        </authorList>
    </citation>
    <scope>NUCLEOTIDE SEQUENCE [LARGE SCALE GENOMIC DNA]</scope>
</reference>
<dbReference type="AlphaFoldDB" id="A0AAV2KGP3"/>
<evidence type="ECO:0000313" key="2">
    <source>
        <dbReference type="Proteomes" id="UP001497482"/>
    </source>
</evidence>
<proteinExistence type="predicted"/>